<protein>
    <submittedName>
        <fullName evidence="1">DUF2971 domain-containing protein</fullName>
    </submittedName>
</protein>
<accession>A0ABV4VKJ1</accession>
<name>A0ABV4VKJ1_9GAMM</name>
<dbReference type="RefSeq" id="WP_342202013.1">
    <property type="nucleotide sequence ID" value="NZ_JBCATE010000004.1"/>
</dbReference>
<organism evidence="1 2">
    <name type="scientific">Shewanella mangrovisoli</name>
    <dbReference type="NCBI Taxonomy" id="2864211"/>
    <lineage>
        <taxon>Bacteria</taxon>
        <taxon>Pseudomonadati</taxon>
        <taxon>Pseudomonadota</taxon>
        <taxon>Gammaproteobacteria</taxon>
        <taxon>Alteromonadales</taxon>
        <taxon>Shewanellaceae</taxon>
        <taxon>Shewanella</taxon>
    </lineage>
</organism>
<dbReference type="Proteomes" id="UP001576708">
    <property type="component" value="Unassembled WGS sequence"/>
</dbReference>
<evidence type="ECO:0000313" key="1">
    <source>
        <dbReference type="EMBL" id="MFB2620830.1"/>
    </source>
</evidence>
<dbReference type="Pfam" id="PF11185">
    <property type="entry name" value="DUF2971"/>
    <property type="match status" value="1"/>
</dbReference>
<evidence type="ECO:0000313" key="2">
    <source>
        <dbReference type="Proteomes" id="UP001576708"/>
    </source>
</evidence>
<comment type="caution">
    <text evidence="1">The sequence shown here is derived from an EMBL/GenBank/DDBJ whole genome shotgun (WGS) entry which is preliminary data.</text>
</comment>
<keyword evidence="2" id="KW-1185">Reference proteome</keyword>
<sequence length="194" mass="22914">MLLYKYRSIDDLWLSLDIILNKRVWCSKWDSLNDPLEGRYESNFGNIFDTNVNVRRDEWRICALSHSIDNFLLWSHYASGHKGIAIEIDIPTDNPDLSKVHYSPFSPIFTDITESMKDQKNLFEIKTEEWSYEQEYRIIYKGNFFDLPNPVRKIYLGHKIPQERAAILRKVLPSNIQIIQMKLDGFQGRVVPET</sequence>
<dbReference type="EMBL" id="JBHFGU010000004">
    <property type="protein sequence ID" value="MFB2620830.1"/>
    <property type="molecule type" value="Genomic_DNA"/>
</dbReference>
<dbReference type="InterPro" id="IPR021352">
    <property type="entry name" value="DUF2971"/>
</dbReference>
<gene>
    <name evidence="1" type="ORF">ACE02W_13515</name>
</gene>
<proteinExistence type="predicted"/>
<reference evidence="1 2" key="1">
    <citation type="submission" date="2024-09" db="EMBL/GenBank/DDBJ databases">
        <authorList>
            <person name="Zhang Y."/>
        </authorList>
    </citation>
    <scope>NUCLEOTIDE SEQUENCE [LARGE SCALE GENOMIC DNA]</scope>
    <source>
        <strain evidence="1 2">ZJ318</strain>
    </source>
</reference>